<dbReference type="Pfam" id="PF03004">
    <property type="entry name" value="Transposase_24"/>
    <property type="match status" value="1"/>
</dbReference>
<dbReference type="PANTHER" id="PTHR33157">
    <property type="entry name" value="AUTONOMOUS TRANSPOSABLE ELEMENT EN-1 MOSAIC PROTEIN-RELATED"/>
    <property type="match status" value="1"/>
</dbReference>
<dbReference type="InterPro" id="IPR039266">
    <property type="entry name" value="EN-1/SPM"/>
</dbReference>
<feature type="compositionally biased region" description="Acidic residues" evidence="2">
    <location>
        <begin position="655"/>
        <end position="667"/>
    </location>
</feature>
<dbReference type="GO" id="GO:0032196">
    <property type="term" value="P:transposition"/>
    <property type="evidence" value="ECO:0007669"/>
    <property type="project" value="InterPro"/>
</dbReference>
<feature type="compositionally biased region" description="Polar residues" evidence="2">
    <location>
        <begin position="259"/>
        <end position="287"/>
    </location>
</feature>
<dbReference type="STRING" id="3827.A0A1S2Z400"/>
<keyword evidence="3" id="KW-1185">Reference proteome</keyword>
<feature type="region of interest" description="Disordered" evidence="2">
    <location>
        <begin position="138"/>
        <end position="157"/>
    </location>
</feature>
<dbReference type="KEGG" id="cam:101515413"/>
<accession>A0A1S2Z400</accession>
<organism evidence="3 4">
    <name type="scientific">Cicer arietinum</name>
    <name type="common">Chickpea</name>
    <name type="synonym">Garbanzo</name>
    <dbReference type="NCBI Taxonomy" id="3827"/>
    <lineage>
        <taxon>Eukaryota</taxon>
        <taxon>Viridiplantae</taxon>
        <taxon>Streptophyta</taxon>
        <taxon>Embryophyta</taxon>
        <taxon>Tracheophyta</taxon>
        <taxon>Spermatophyta</taxon>
        <taxon>Magnoliopsida</taxon>
        <taxon>eudicotyledons</taxon>
        <taxon>Gunneridae</taxon>
        <taxon>Pentapetalae</taxon>
        <taxon>rosids</taxon>
        <taxon>fabids</taxon>
        <taxon>Fabales</taxon>
        <taxon>Fabaceae</taxon>
        <taxon>Papilionoideae</taxon>
        <taxon>50 kb inversion clade</taxon>
        <taxon>NPAAA clade</taxon>
        <taxon>Hologalegina</taxon>
        <taxon>IRL clade</taxon>
        <taxon>Cicereae</taxon>
        <taxon>Cicer</taxon>
    </lineage>
</organism>
<name>A0A1S2Z400_CICAR</name>
<feature type="region of interest" description="Disordered" evidence="2">
    <location>
        <begin position="633"/>
        <end position="667"/>
    </location>
</feature>
<reference evidence="4" key="1">
    <citation type="submission" date="2025-08" db="UniProtKB">
        <authorList>
            <consortium name="RefSeq"/>
        </authorList>
    </citation>
    <scope>IDENTIFICATION</scope>
    <source>
        <tissue evidence="4">Etiolated seedlings</tissue>
    </source>
</reference>
<sequence>MPPKKKTRVKHPLKKNGMILPDIVAQVAQQVQAAVDQSPLDDDATTLAPLYGWRPTQGHVKLYTQQVVGPPPQPNEMPPKKKSRTKHPLNKNHVILPYMVSQTAQQVQAAADQSPLDDNATTLAPQYVQRRTLRHVKPPTQQGALHAPQPSEMPPKKKIRVKHPLKKNRVILPHMVSQTNQQVQAAADQSPLDDDATTLTPQCVWRRTQRHVKPPTQQVAVPPSQPNEVDHSEPTIVMMPTLGLVSMDTMHPSREDHISPSSTTNHSPSQPLTSFSSQHTSVSTNPSCLVPAPRGNRTKGSRYSRPIPETAPDGRPLIHPDGRGWLPCRVASRALTSVITSQYSDPYPSWGAIPPTMVECWFEKFGEKVAWLPEHDFQIRNIFKTKGSMRLSEILMEARNKRKRPSWMDESVWKELERIWMDPSYKKISVRAKKNRASCKGGSVHTCGSISVAEHTIRMAEELGRDPTLDEIFVKTHTKKDSSWVDDRAKKSYESFQDKLQKASQVEDASGSGSQAINPAARLDIWVQSVGGKNRGRIYGAGDRSSLYRPGVKCLTPDSRPSKGCSNVLSQYSGEVAAQIAAFEERAKAAEDEAREAREELRQVEQRRQEEVHLAEQRTAKFQRQLASLANSVASIQAESSRRRRRRRHRHRDYDEYESTSDESEDY</sequence>
<evidence type="ECO:0000313" key="3">
    <source>
        <dbReference type="Proteomes" id="UP000087171"/>
    </source>
</evidence>
<dbReference type="RefSeq" id="XP_004514654.1">
    <property type="nucleotide sequence ID" value="XM_004514597.3"/>
</dbReference>
<dbReference type="Proteomes" id="UP000087171">
    <property type="component" value="Unplaced"/>
</dbReference>
<evidence type="ECO:0000256" key="2">
    <source>
        <dbReference type="SAM" id="MobiDB-lite"/>
    </source>
</evidence>
<feature type="region of interest" description="Disordered" evidence="2">
    <location>
        <begin position="68"/>
        <end position="87"/>
    </location>
</feature>
<dbReference type="GeneID" id="101515413"/>
<feature type="coiled-coil region" evidence="1">
    <location>
        <begin position="573"/>
        <end position="618"/>
    </location>
</feature>
<dbReference type="OrthoDB" id="1429956at2759"/>
<evidence type="ECO:0000313" key="4">
    <source>
        <dbReference type="RefSeq" id="XP_004514654.1"/>
    </source>
</evidence>
<dbReference type="PANTHER" id="PTHR33157:SF12">
    <property type="entry name" value="TRANSPOSASE TNP1_EN_SPM-LIKE DOMAIN-CONTAINING PROTEIN"/>
    <property type="match status" value="1"/>
</dbReference>
<evidence type="ECO:0000256" key="1">
    <source>
        <dbReference type="SAM" id="Coils"/>
    </source>
</evidence>
<proteinExistence type="predicted"/>
<dbReference type="eggNOG" id="ENOG502SFE3">
    <property type="taxonomic scope" value="Eukaryota"/>
</dbReference>
<feature type="region of interest" description="Disordered" evidence="2">
    <location>
        <begin position="209"/>
        <end position="231"/>
    </location>
</feature>
<feature type="region of interest" description="Disordered" evidence="2">
    <location>
        <begin position="251"/>
        <end position="318"/>
    </location>
</feature>
<protein>
    <submittedName>
        <fullName evidence="4">Uncharacterized protein LOC101515413 isoform X1</fullName>
    </submittedName>
</protein>
<keyword evidence="1" id="KW-0175">Coiled coil</keyword>
<dbReference type="PaxDb" id="3827-XP_004514654.1"/>
<dbReference type="AlphaFoldDB" id="A0A1S2Z400"/>
<dbReference type="InterPro" id="IPR004252">
    <property type="entry name" value="Probable_transposase_24"/>
</dbReference>
<gene>
    <name evidence="4" type="primary">LOC101515413</name>
</gene>
<feature type="compositionally biased region" description="Basic residues" evidence="2">
    <location>
        <begin position="642"/>
        <end position="651"/>
    </location>
</feature>